<protein>
    <submittedName>
        <fullName evidence="1">Uncharacterized protein</fullName>
    </submittedName>
</protein>
<reference evidence="1 2" key="1">
    <citation type="submission" date="2023-07" db="EMBL/GenBank/DDBJ databases">
        <title>Genomic Encyclopedia of Type Strains, Phase IV (KMG-IV): sequencing the most valuable type-strain genomes for metagenomic binning, comparative biology and taxonomic classification.</title>
        <authorList>
            <person name="Goeker M."/>
        </authorList>
    </citation>
    <scope>NUCLEOTIDE SEQUENCE [LARGE SCALE GENOMIC DNA]</scope>
    <source>
        <strain evidence="1 2">DSM 45903</strain>
    </source>
</reference>
<proteinExistence type="predicted"/>
<gene>
    <name evidence="1" type="ORF">JOE21_002198</name>
</gene>
<evidence type="ECO:0000313" key="1">
    <source>
        <dbReference type="EMBL" id="MDR6226192.1"/>
    </source>
</evidence>
<keyword evidence="2" id="KW-1185">Reference proteome</keyword>
<comment type="caution">
    <text evidence="1">The sequence shown here is derived from an EMBL/GenBank/DDBJ whole genome shotgun (WGS) entry which is preliminary data.</text>
</comment>
<evidence type="ECO:0000313" key="2">
    <source>
        <dbReference type="Proteomes" id="UP001185012"/>
    </source>
</evidence>
<organism evidence="1 2">
    <name type="scientific">Desmospora profundinema</name>
    <dbReference type="NCBI Taxonomy" id="1571184"/>
    <lineage>
        <taxon>Bacteria</taxon>
        <taxon>Bacillati</taxon>
        <taxon>Bacillota</taxon>
        <taxon>Bacilli</taxon>
        <taxon>Bacillales</taxon>
        <taxon>Thermoactinomycetaceae</taxon>
        <taxon>Desmospora</taxon>
    </lineage>
</organism>
<dbReference type="EMBL" id="JAVDQG010000004">
    <property type="protein sequence ID" value="MDR6226192.1"/>
    <property type="molecule type" value="Genomic_DNA"/>
</dbReference>
<dbReference type="Proteomes" id="UP001185012">
    <property type="component" value="Unassembled WGS sequence"/>
</dbReference>
<sequence length="100" mass="11699">MQQGPGEREYQLLSAEQAQMDFWANQVRECYREMTAIAMRRMQKEAGEDTEIGQPLGEQTEEKLADSFRDQEVVWPLDEKQECCYRKDGGQVVVRPRRQG</sequence>
<dbReference type="RefSeq" id="WP_309865770.1">
    <property type="nucleotide sequence ID" value="NZ_JAVDQG010000004.1"/>
</dbReference>
<name>A0ABU1INU5_9BACL</name>
<accession>A0ABU1INU5</accession>